<dbReference type="SUPFAM" id="SSF47598">
    <property type="entry name" value="Ribbon-helix-helix"/>
    <property type="match status" value="1"/>
</dbReference>
<dbReference type="GO" id="GO:0006276">
    <property type="term" value="P:plasmid maintenance"/>
    <property type="evidence" value="ECO:0007669"/>
    <property type="project" value="UniProtKB-KW"/>
</dbReference>
<dbReference type="Pfam" id="PF10723">
    <property type="entry name" value="RepB-RCR_reg"/>
    <property type="match status" value="1"/>
</dbReference>
<accession>A0AA43U302</accession>
<dbReference type="GO" id="GO:0003677">
    <property type="term" value="F:DNA binding"/>
    <property type="evidence" value="ECO:0007669"/>
    <property type="project" value="UniProtKB-KW"/>
</dbReference>
<dbReference type="InterPro" id="IPR013321">
    <property type="entry name" value="Arc_rbn_hlx_hlx"/>
</dbReference>
<dbReference type="GO" id="GO:0006355">
    <property type="term" value="P:regulation of DNA-templated transcription"/>
    <property type="evidence" value="ECO:0007669"/>
    <property type="project" value="InterPro"/>
</dbReference>
<keyword evidence="5" id="KW-0804">Transcription</keyword>
<dbReference type="InterPro" id="IPR010985">
    <property type="entry name" value="Ribbon_hlx_hlx"/>
</dbReference>
<evidence type="ECO:0000256" key="2">
    <source>
        <dbReference type="ARBA" id="ARBA00022689"/>
    </source>
</evidence>
<protein>
    <recommendedName>
        <fullName evidence="6">Protein CopB</fullName>
    </recommendedName>
</protein>
<evidence type="ECO:0000313" key="7">
    <source>
        <dbReference type="EMBL" id="MDI3349779.1"/>
    </source>
</evidence>
<dbReference type="InterPro" id="IPR019661">
    <property type="entry name" value="RepA2"/>
</dbReference>
<evidence type="ECO:0000256" key="6">
    <source>
        <dbReference type="ARBA" id="ARBA00031853"/>
    </source>
</evidence>
<name>A0AA43U302_MYCAR</name>
<reference evidence="7" key="1">
    <citation type="submission" date="2022-11" db="EMBL/GenBank/DDBJ databases">
        <title>Draft genome of Mycoplasma arginini isolated from fly.</title>
        <authorList>
            <person name="Severgnini M."/>
            <person name="Gioia G."/>
            <person name="Cremonesi P."/>
            <person name="Moroni P."/>
            <person name="Addis M.F."/>
            <person name="Castiglioni B."/>
        </authorList>
    </citation>
    <scope>NUCLEOTIDE SEQUENCE</scope>
    <source>
        <strain evidence="7">QMP CG1-1632</strain>
    </source>
</reference>
<gene>
    <name evidence="7" type="ORF">DCBHLPFO_00781</name>
</gene>
<dbReference type="Proteomes" id="UP001162175">
    <property type="component" value="Unassembled WGS sequence"/>
</dbReference>
<dbReference type="AlphaFoldDB" id="A0AA43U302"/>
<proteinExistence type="predicted"/>
<keyword evidence="2" id="KW-0615">Plasmid copy control</keyword>
<dbReference type="RefSeq" id="WP_371831194.1">
    <property type="nucleotide sequence ID" value="NZ_JAPFAR010000116.1"/>
</dbReference>
<evidence type="ECO:0000256" key="5">
    <source>
        <dbReference type="ARBA" id="ARBA00023163"/>
    </source>
</evidence>
<organism evidence="7 8">
    <name type="scientific">Mycoplasmopsis arginini</name>
    <name type="common">Mycoplasma arginini</name>
    <dbReference type="NCBI Taxonomy" id="2094"/>
    <lineage>
        <taxon>Bacteria</taxon>
        <taxon>Bacillati</taxon>
        <taxon>Mycoplasmatota</taxon>
        <taxon>Mycoplasmoidales</taxon>
        <taxon>Metamycoplasmataceae</taxon>
        <taxon>Mycoplasmopsis</taxon>
    </lineage>
</organism>
<comment type="caution">
    <text evidence="7">The sequence shown here is derived from an EMBL/GenBank/DDBJ whole genome shotgun (WGS) entry which is preliminary data.</text>
</comment>
<dbReference type="Gene3D" id="1.10.1220.10">
    <property type="entry name" value="Met repressor-like"/>
    <property type="match status" value="1"/>
</dbReference>
<sequence>MENTQKNVKIGEKHHEMLKTYCEKNGLKIYKVIEKWIDDNCKPKKKDMYGDD</sequence>
<keyword evidence="1" id="KW-0678">Repressor</keyword>
<keyword evidence="3" id="KW-0805">Transcription regulation</keyword>
<evidence type="ECO:0000313" key="8">
    <source>
        <dbReference type="Proteomes" id="UP001162175"/>
    </source>
</evidence>
<evidence type="ECO:0000256" key="1">
    <source>
        <dbReference type="ARBA" id="ARBA00022491"/>
    </source>
</evidence>
<evidence type="ECO:0000256" key="4">
    <source>
        <dbReference type="ARBA" id="ARBA00023125"/>
    </source>
</evidence>
<dbReference type="EMBL" id="JAPFAR010000116">
    <property type="protein sequence ID" value="MDI3349779.1"/>
    <property type="molecule type" value="Genomic_DNA"/>
</dbReference>
<evidence type="ECO:0000256" key="3">
    <source>
        <dbReference type="ARBA" id="ARBA00023015"/>
    </source>
</evidence>
<keyword evidence="4" id="KW-0238">DNA-binding</keyword>